<dbReference type="AlphaFoldDB" id="A0A9J7AZV7"/>
<dbReference type="Pfam" id="PF03446">
    <property type="entry name" value="NAD_binding_2"/>
    <property type="match status" value="1"/>
</dbReference>
<reference evidence="3" key="1">
    <citation type="submission" date="2022-08" db="EMBL/GenBank/DDBJ databases">
        <title>Nisaea acidiphila sp. nov., isolated from a marine algal debris and emended description of the genus Nisaea Urios et al. 2008.</title>
        <authorList>
            <person name="Kwon K."/>
        </authorList>
    </citation>
    <scope>NUCLEOTIDE SEQUENCE</scope>
    <source>
        <strain evidence="3">MEBiC11861</strain>
    </source>
</reference>
<dbReference type="PANTHER" id="PTHR43580">
    <property type="entry name" value="OXIDOREDUCTASE GLYR1-RELATED"/>
    <property type="match status" value="1"/>
</dbReference>
<dbReference type="GO" id="GO:0050661">
    <property type="term" value="F:NADP binding"/>
    <property type="evidence" value="ECO:0007669"/>
    <property type="project" value="InterPro"/>
</dbReference>
<dbReference type="PANTHER" id="PTHR43580:SF2">
    <property type="entry name" value="CYTOKINE-LIKE NUCLEAR FACTOR N-PAC"/>
    <property type="match status" value="1"/>
</dbReference>
<dbReference type="InterPro" id="IPR036291">
    <property type="entry name" value="NAD(P)-bd_dom_sf"/>
</dbReference>
<sequence>MTLDCIAIMTPGDMGHAIGQRLAEAGAKVVTNLEGRSERSRTLAAKAGIEDLASDARLLTECDAIFSIMPPDQASGFVDRMAKAAGGLSEKPRAALVDLNAIAPSTARTLRDKAEAAGIRFLDGGIIGGPPYPGRPSPRIYVNGPGAEAFEALRPALDIRVVEGEVGAASALKMCFATLTKGVQALAIQSFVTAELEGVGPALRTEMEGAQANLLKSLTNSLPGMPPKAYRWVGEMEEIAKTFGDAGLTPKTFEGAADIYRFVEGTPLGKEVVEKRTMGTDLEDLVARLADALRERAG</sequence>
<dbReference type="EMBL" id="CP102480">
    <property type="protein sequence ID" value="UUX51953.1"/>
    <property type="molecule type" value="Genomic_DNA"/>
</dbReference>
<dbReference type="Gene3D" id="3.40.50.720">
    <property type="entry name" value="NAD(P)-binding Rossmann-like Domain"/>
    <property type="match status" value="1"/>
</dbReference>
<evidence type="ECO:0000259" key="2">
    <source>
        <dbReference type="Pfam" id="PF09130"/>
    </source>
</evidence>
<evidence type="ECO:0000259" key="1">
    <source>
        <dbReference type="Pfam" id="PF03446"/>
    </source>
</evidence>
<feature type="domain" description="Phosphogluconate dehydrogenase NAD-binding putative C-terminal" evidence="2">
    <location>
        <begin position="194"/>
        <end position="263"/>
    </location>
</feature>
<gene>
    <name evidence="3" type="ORF">NUH88_09655</name>
</gene>
<dbReference type="RefSeq" id="WP_257771732.1">
    <property type="nucleotide sequence ID" value="NZ_CP102480.1"/>
</dbReference>
<dbReference type="SUPFAM" id="SSF51735">
    <property type="entry name" value="NAD(P)-binding Rossmann-fold domains"/>
    <property type="match status" value="1"/>
</dbReference>
<dbReference type="SUPFAM" id="SSF48179">
    <property type="entry name" value="6-phosphogluconate dehydrogenase C-terminal domain-like"/>
    <property type="match status" value="1"/>
</dbReference>
<name>A0A9J7AZV7_9PROT</name>
<proteinExistence type="predicted"/>
<dbReference type="InterPro" id="IPR013328">
    <property type="entry name" value="6PGD_dom2"/>
</dbReference>
<evidence type="ECO:0000313" key="3">
    <source>
        <dbReference type="EMBL" id="UUX51953.1"/>
    </source>
</evidence>
<keyword evidence="4" id="KW-1185">Reference proteome</keyword>
<dbReference type="Pfam" id="PF09130">
    <property type="entry name" value="DUF1932"/>
    <property type="match status" value="1"/>
</dbReference>
<protein>
    <submittedName>
        <fullName evidence="3">DUF1932 domain-containing protein</fullName>
    </submittedName>
</protein>
<dbReference type="InterPro" id="IPR015814">
    <property type="entry name" value="Pgluconate_DH_NAD-bd_C"/>
</dbReference>
<organism evidence="3 4">
    <name type="scientific">Nisaea acidiphila</name>
    <dbReference type="NCBI Taxonomy" id="1862145"/>
    <lineage>
        <taxon>Bacteria</taxon>
        <taxon>Pseudomonadati</taxon>
        <taxon>Pseudomonadota</taxon>
        <taxon>Alphaproteobacteria</taxon>
        <taxon>Rhodospirillales</taxon>
        <taxon>Thalassobaculaceae</taxon>
        <taxon>Nisaea</taxon>
    </lineage>
</organism>
<dbReference type="Proteomes" id="UP001060336">
    <property type="component" value="Chromosome"/>
</dbReference>
<dbReference type="KEGG" id="naci:NUH88_09655"/>
<dbReference type="InterPro" id="IPR051265">
    <property type="entry name" value="HIBADH-related_NP60_sf"/>
</dbReference>
<evidence type="ECO:0000313" key="4">
    <source>
        <dbReference type="Proteomes" id="UP001060336"/>
    </source>
</evidence>
<dbReference type="Gene3D" id="1.10.1040.10">
    <property type="entry name" value="N-(1-d-carboxylethyl)-l-norvaline Dehydrogenase, domain 2"/>
    <property type="match status" value="1"/>
</dbReference>
<accession>A0A9J7AZV7</accession>
<feature type="domain" description="6-phosphogluconate dehydrogenase NADP-binding" evidence="1">
    <location>
        <begin position="12"/>
        <end position="158"/>
    </location>
</feature>
<dbReference type="InterPro" id="IPR008927">
    <property type="entry name" value="6-PGluconate_DH-like_C_sf"/>
</dbReference>
<dbReference type="InterPro" id="IPR006115">
    <property type="entry name" value="6PGDH_NADP-bd"/>
</dbReference>